<keyword evidence="3" id="KW-0731">Sigma factor</keyword>
<evidence type="ECO:0000256" key="5">
    <source>
        <dbReference type="ARBA" id="ARBA00023163"/>
    </source>
</evidence>
<keyword evidence="6" id="KW-0812">Transmembrane</keyword>
<dbReference type="Gene3D" id="1.10.1740.10">
    <property type="match status" value="1"/>
</dbReference>
<evidence type="ECO:0000313" key="10">
    <source>
        <dbReference type="Proteomes" id="UP000184287"/>
    </source>
</evidence>
<keyword evidence="2" id="KW-0805">Transcription regulation</keyword>
<dbReference type="InterPro" id="IPR013325">
    <property type="entry name" value="RNA_pol_sigma_r2"/>
</dbReference>
<gene>
    <name evidence="9" type="ORF">SAMN04488522_102196</name>
</gene>
<dbReference type="InterPro" id="IPR013324">
    <property type="entry name" value="RNA_pol_sigma_r3/r4-like"/>
</dbReference>
<evidence type="ECO:0000259" key="7">
    <source>
        <dbReference type="Pfam" id="PF04542"/>
    </source>
</evidence>
<dbReference type="Pfam" id="PF08281">
    <property type="entry name" value="Sigma70_r4_2"/>
    <property type="match status" value="1"/>
</dbReference>
<keyword evidence="5" id="KW-0804">Transcription</keyword>
<dbReference type="GO" id="GO:0016987">
    <property type="term" value="F:sigma factor activity"/>
    <property type="evidence" value="ECO:0007669"/>
    <property type="project" value="UniProtKB-KW"/>
</dbReference>
<evidence type="ECO:0000259" key="8">
    <source>
        <dbReference type="Pfam" id="PF08281"/>
    </source>
</evidence>
<evidence type="ECO:0000256" key="3">
    <source>
        <dbReference type="ARBA" id="ARBA00023082"/>
    </source>
</evidence>
<dbReference type="GO" id="GO:0003677">
    <property type="term" value="F:DNA binding"/>
    <property type="evidence" value="ECO:0007669"/>
    <property type="project" value="UniProtKB-KW"/>
</dbReference>
<dbReference type="SUPFAM" id="SSF88946">
    <property type="entry name" value="Sigma2 domain of RNA polymerase sigma factors"/>
    <property type="match status" value="1"/>
</dbReference>
<dbReference type="NCBIfam" id="TIGR02985">
    <property type="entry name" value="Sig70_bacteroi1"/>
    <property type="match status" value="1"/>
</dbReference>
<keyword evidence="10" id="KW-1185">Reference proteome</keyword>
<dbReference type="NCBIfam" id="TIGR02937">
    <property type="entry name" value="sigma70-ECF"/>
    <property type="match status" value="1"/>
</dbReference>
<dbReference type="STRING" id="288992.SAMN04488522_102196"/>
<sequence>MLVYQRKQIIVPPPPLFCFLIANLNITITLGPLFLQQTMDKIRVALQTDAELLGEMAAGTTSAFEELMRRHEPRIFQFALKIVKSPELAQEISQDVFLKIWEKRASLNAIESLPAWLFSLAKNQSLNSLREIARRYAHEEKYAAAQEESLDGEAEVQYNDLKRIAAALIDQLSPQRRVIYRMKVEQGLTTVEIAAKLNLSPSTVRSQLAKSYQLLRANVSDQLCVVILLSLLR</sequence>
<dbReference type="InterPro" id="IPR014327">
    <property type="entry name" value="RNA_pol_sigma70_bacteroid"/>
</dbReference>
<dbReference type="PANTHER" id="PTHR43133">
    <property type="entry name" value="RNA POLYMERASE ECF-TYPE SIGMA FACTO"/>
    <property type="match status" value="1"/>
</dbReference>
<dbReference type="Proteomes" id="UP000184287">
    <property type="component" value="Unassembled WGS sequence"/>
</dbReference>
<evidence type="ECO:0000256" key="4">
    <source>
        <dbReference type="ARBA" id="ARBA00023125"/>
    </source>
</evidence>
<dbReference type="InterPro" id="IPR036388">
    <property type="entry name" value="WH-like_DNA-bd_sf"/>
</dbReference>
<comment type="similarity">
    <text evidence="1">Belongs to the sigma-70 factor family. ECF subfamily.</text>
</comment>
<organism evidence="9 10">
    <name type="scientific">Pedobacter caeni</name>
    <dbReference type="NCBI Taxonomy" id="288992"/>
    <lineage>
        <taxon>Bacteria</taxon>
        <taxon>Pseudomonadati</taxon>
        <taxon>Bacteroidota</taxon>
        <taxon>Sphingobacteriia</taxon>
        <taxon>Sphingobacteriales</taxon>
        <taxon>Sphingobacteriaceae</taxon>
        <taxon>Pedobacter</taxon>
    </lineage>
</organism>
<feature type="domain" description="RNA polymerase sigma-70 region 2" evidence="7">
    <location>
        <begin position="67"/>
        <end position="134"/>
    </location>
</feature>
<dbReference type="EMBL" id="FQUQ01000002">
    <property type="protein sequence ID" value="SHF13311.1"/>
    <property type="molecule type" value="Genomic_DNA"/>
</dbReference>
<evidence type="ECO:0000256" key="2">
    <source>
        <dbReference type="ARBA" id="ARBA00023015"/>
    </source>
</evidence>
<dbReference type="Pfam" id="PF04542">
    <property type="entry name" value="Sigma70_r2"/>
    <property type="match status" value="1"/>
</dbReference>
<keyword evidence="4" id="KW-0238">DNA-binding</keyword>
<evidence type="ECO:0000256" key="1">
    <source>
        <dbReference type="ARBA" id="ARBA00010641"/>
    </source>
</evidence>
<dbReference type="AlphaFoldDB" id="A0A1M4Z5K0"/>
<dbReference type="InterPro" id="IPR039425">
    <property type="entry name" value="RNA_pol_sigma-70-like"/>
</dbReference>
<dbReference type="GO" id="GO:0006352">
    <property type="term" value="P:DNA-templated transcription initiation"/>
    <property type="evidence" value="ECO:0007669"/>
    <property type="project" value="InterPro"/>
</dbReference>
<feature type="transmembrane region" description="Helical" evidence="6">
    <location>
        <begin position="14"/>
        <end position="35"/>
    </location>
</feature>
<dbReference type="PANTHER" id="PTHR43133:SF8">
    <property type="entry name" value="RNA POLYMERASE SIGMA FACTOR HI_1459-RELATED"/>
    <property type="match status" value="1"/>
</dbReference>
<proteinExistence type="inferred from homology"/>
<feature type="domain" description="RNA polymerase sigma factor 70 region 4 type 2" evidence="8">
    <location>
        <begin position="166"/>
        <end position="212"/>
    </location>
</feature>
<reference evidence="10" key="1">
    <citation type="submission" date="2016-11" db="EMBL/GenBank/DDBJ databases">
        <authorList>
            <person name="Varghese N."/>
            <person name="Submissions S."/>
        </authorList>
    </citation>
    <scope>NUCLEOTIDE SEQUENCE [LARGE SCALE GENOMIC DNA]</scope>
    <source>
        <strain evidence="10">DSM 16990</strain>
    </source>
</reference>
<dbReference type="InterPro" id="IPR013249">
    <property type="entry name" value="RNA_pol_sigma70_r4_t2"/>
</dbReference>
<dbReference type="CDD" id="cd06171">
    <property type="entry name" value="Sigma70_r4"/>
    <property type="match status" value="1"/>
</dbReference>
<protein>
    <submittedName>
        <fullName evidence="9">RNA polymerase sigma-70 factor, ECF subfamily</fullName>
    </submittedName>
</protein>
<keyword evidence="6" id="KW-0472">Membrane</keyword>
<dbReference type="SUPFAM" id="SSF88659">
    <property type="entry name" value="Sigma3 and sigma4 domains of RNA polymerase sigma factors"/>
    <property type="match status" value="1"/>
</dbReference>
<evidence type="ECO:0000256" key="6">
    <source>
        <dbReference type="SAM" id="Phobius"/>
    </source>
</evidence>
<keyword evidence="6" id="KW-1133">Transmembrane helix</keyword>
<accession>A0A1M4Z5K0</accession>
<dbReference type="InterPro" id="IPR007627">
    <property type="entry name" value="RNA_pol_sigma70_r2"/>
</dbReference>
<dbReference type="Gene3D" id="1.10.10.10">
    <property type="entry name" value="Winged helix-like DNA-binding domain superfamily/Winged helix DNA-binding domain"/>
    <property type="match status" value="1"/>
</dbReference>
<name>A0A1M4Z5K0_9SPHI</name>
<evidence type="ECO:0000313" key="9">
    <source>
        <dbReference type="EMBL" id="SHF13311.1"/>
    </source>
</evidence>
<dbReference type="InterPro" id="IPR014284">
    <property type="entry name" value="RNA_pol_sigma-70_dom"/>
</dbReference>